<accession>A0ABU7M0A5</accession>
<sequence>MFRHFPVAMLIAASLATAPAMAADFRIATQQEAVAILTAEDEVLSRFQPLEIGVRLESETDQSLQSLQALYADVVTEFTDAERAQLDAVVVAQAERIASIAALLPEEILFIATDRRIDGGFPHTRANAIVFPGGVAHLDDAALTALFWHELYHVLSRHIADERDEMYALLGYRPCDFQPGEELHARRLTNPDAPGNDHYAPLELENADGVVPYLNVPEGGYSAERGGSFPNYFGFALVAVSVDDGVCTPVTGEDGAPVMLNPGTAPGFLDLIGRNTQYVIHPEETLADNFTLWMTGAENLPNPEIVERVRDWHLALATERAG</sequence>
<organism evidence="2 3">
    <name type="scientific">Hyphobacterium marinum</name>
    <dbReference type="NCBI Taxonomy" id="3116574"/>
    <lineage>
        <taxon>Bacteria</taxon>
        <taxon>Pseudomonadati</taxon>
        <taxon>Pseudomonadota</taxon>
        <taxon>Alphaproteobacteria</taxon>
        <taxon>Maricaulales</taxon>
        <taxon>Maricaulaceae</taxon>
        <taxon>Hyphobacterium</taxon>
    </lineage>
</organism>
<dbReference type="Proteomes" id="UP001310692">
    <property type="component" value="Unassembled WGS sequence"/>
</dbReference>
<evidence type="ECO:0000256" key="1">
    <source>
        <dbReference type="SAM" id="SignalP"/>
    </source>
</evidence>
<evidence type="ECO:0008006" key="4">
    <source>
        <dbReference type="Google" id="ProtNLM"/>
    </source>
</evidence>
<evidence type="ECO:0000313" key="2">
    <source>
        <dbReference type="EMBL" id="MEE2567252.1"/>
    </source>
</evidence>
<protein>
    <recommendedName>
        <fullName evidence="4">DUF4157 domain-containing protein</fullName>
    </recommendedName>
</protein>
<evidence type="ECO:0000313" key="3">
    <source>
        <dbReference type="Proteomes" id="UP001310692"/>
    </source>
</evidence>
<proteinExistence type="predicted"/>
<reference evidence="2 3" key="1">
    <citation type="submission" date="2024-01" db="EMBL/GenBank/DDBJ databases">
        <title>Hyphobacterium bacterium isolated from marine sediment.</title>
        <authorList>
            <person name="Zhao S."/>
        </authorList>
    </citation>
    <scope>NUCLEOTIDE SEQUENCE [LARGE SCALE GENOMIC DNA]</scope>
    <source>
        <strain evidence="2 3">Y60-23</strain>
    </source>
</reference>
<name>A0ABU7M0A5_9PROT</name>
<feature type="signal peptide" evidence="1">
    <location>
        <begin position="1"/>
        <end position="22"/>
    </location>
</feature>
<keyword evidence="1" id="KW-0732">Signal</keyword>
<gene>
    <name evidence="2" type="ORF">V0U35_11245</name>
</gene>
<dbReference type="EMBL" id="JAZDRO010000004">
    <property type="protein sequence ID" value="MEE2567252.1"/>
    <property type="molecule type" value="Genomic_DNA"/>
</dbReference>
<dbReference type="RefSeq" id="WP_330196810.1">
    <property type="nucleotide sequence ID" value="NZ_JAZDRO010000004.1"/>
</dbReference>
<feature type="chain" id="PRO_5045530466" description="DUF4157 domain-containing protein" evidence="1">
    <location>
        <begin position="23"/>
        <end position="322"/>
    </location>
</feature>
<comment type="caution">
    <text evidence="2">The sequence shown here is derived from an EMBL/GenBank/DDBJ whole genome shotgun (WGS) entry which is preliminary data.</text>
</comment>
<keyword evidence="3" id="KW-1185">Reference proteome</keyword>